<dbReference type="EMBL" id="KE525350">
    <property type="protein sequence ID" value="KFB51076.1"/>
    <property type="molecule type" value="Genomic_DNA"/>
</dbReference>
<evidence type="ECO:0000313" key="1">
    <source>
        <dbReference type="EMBL" id="KFB51076.1"/>
    </source>
</evidence>
<dbReference type="VEuPathDB" id="VectorBase:ASIC019131"/>
<dbReference type="EMBL" id="ATLV01024245">
    <property type="status" value="NOT_ANNOTATED_CDS"/>
    <property type="molecule type" value="Genomic_DNA"/>
</dbReference>
<keyword evidence="1" id="KW-0456">Lyase</keyword>
<reference evidence="2" key="2">
    <citation type="submission" date="2020-05" db="UniProtKB">
        <authorList>
            <consortium name="EnsemblMetazoa"/>
        </authorList>
    </citation>
    <scope>IDENTIFICATION</scope>
</reference>
<sequence length="62" mass="6882">MQPTGGKSRRSSHPVGRDGGAWWLMERMGAYVGFVRSSARAVRYRMPLPLSGRACSIKQNTD</sequence>
<protein>
    <submittedName>
        <fullName evidence="1 2">Formate hydrogen lyase subunit alpha</fullName>
    </submittedName>
</protein>
<dbReference type="EnsemblMetazoa" id="ASIC019131-RA">
    <property type="protein sequence ID" value="ASIC019131-PA"/>
    <property type="gene ID" value="ASIC019131"/>
</dbReference>
<evidence type="ECO:0000313" key="2">
    <source>
        <dbReference type="EnsemblMetazoa" id="ASIC019131-PA"/>
    </source>
</evidence>
<name>A0A084WLI2_ANOSI</name>
<dbReference type="Proteomes" id="UP000030765">
    <property type="component" value="Unassembled WGS sequence"/>
</dbReference>
<organism evidence="1">
    <name type="scientific">Anopheles sinensis</name>
    <name type="common">Mosquito</name>
    <dbReference type="NCBI Taxonomy" id="74873"/>
    <lineage>
        <taxon>Eukaryota</taxon>
        <taxon>Metazoa</taxon>
        <taxon>Ecdysozoa</taxon>
        <taxon>Arthropoda</taxon>
        <taxon>Hexapoda</taxon>
        <taxon>Insecta</taxon>
        <taxon>Pterygota</taxon>
        <taxon>Neoptera</taxon>
        <taxon>Endopterygota</taxon>
        <taxon>Diptera</taxon>
        <taxon>Nematocera</taxon>
        <taxon>Culicoidea</taxon>
        <taxon>Culicidae</taxon>
        <taxon>Anophelinae</taxon>
        <taxon>Anopheles</taxon>
    </lineage>
</organism>
<accession>A0A084WLI2</accession>
<keyword evidence="3" id="KW-1185">Reference proteome</keyword>
<dbReference type="GO" id="GO:0016829">
    <property type="term" value="F:lyase activity"/>
    <property type="evidence" value="ECO:0007669"/>
    <property type="project" value="UniProtKB-KW"/>
</dbReference>
<proteinExistence type="predicted"/>
<gene>
    <name evidence="1" type="ORF">ZHAS_00019131</name>
</gene>
<dbReference type="AlphaFoldDB" id="A0A084WLI2"/>
<evidence type="ECO:0000313" key="3">
    <source>
        <dbReference type="Proteomes" id="UP000030765"/>
    </source>
</evidence>
<reference evidence="1 3" key="1">
    <citation type="journal article" date="2014" name="BMC Genomics">
        <title>Genome sequence of Anopheles sinensis provides insight into genetics basis of mosquito competence for malaria parasites.</title>
        <authorList>
            <person name="Zhou D."/>
            <person name="Zhang D."/>
            <person name="Ding G."/>
            <person name="Shi L."/>
            <person name="Hou Q."/>
            <person name="Ye Y."/>
            <person name="Xu Y."/>
            <person name="Zhou H."/>
            <person name="Xiong C."/>
            <person name="Li S."/>
            <person name="Yu J."/>
            <person name="Hong S."/>
            <person name="Yu X."/>
            <person name="Zou P."/>
            <person name="Chen C."/>
            <person name="Chang X."/>
            <person name="Wang W."/>
            <person name="Lv Y."/>
            <person name="Sun Y."/>
            <person name="Ma L."/>
            <person name="Shen B."/>
            <person name="Zhu C."/>
        </authorList>
    </citation>
    <scope>NUCLEOTIDE SEQUENCE [LARGE SCALE GENOMIC DNA]</scope>
</reference>